<evidence type="ECO:0000259" key="3">
    <source>
        <dbReference type="Pfam" id="PF16035"/>
    </source>
</evidence>
<evidence type="ECO:0000313" key="4">
    <source>
        <dbReference type="EMBL" id="PGH17769.1"/>
    </source>
</evidence>
<gene>
    <name evidence="4" type="ORF">AJ79_00910</name>
</gene>
<sequence length="442" mass="47962">MNIPPSSLHTPFRRSAYQCVRQTQRSNRIPLHHVQRQQQHRCLSANAPGSAPRFTVDPSRRATGRSPADSAQRHKRTMALCAAGIVASGLGMYVIIGTADLDTNDKKKKPPSSDKPYTGPGSVVKLDGPAGMEMDPKVTVIDGVEQVPTGNSTIPFFPKTIKLPKNDGSEATGRQAGDEIPSSSQTEQYTLIGQGIRTVSFLSIQVYVVGLYIATSDIAAIQQRLVRRAATPTSASAVNESAVAATSLVPGEREELKKMLLDPEKGEEIWNQVLRDSGIRTALRIVPTRNTDFLHLRDGWVRAITARAQSANARAKELAAKQGSSIPAGAVVESEFADDSFGNAVSDFKTLFGGGVRKNVPKGHILYLLRDRMGGLETMFQAGDRKLLVWLGEVRDERLSRLLWMGYLAGKKVASEGARKSVVDGVMEIVERPIGTVEQRVG</sequence>
<dbReference type="InterPro" id="IPR036298">
    <property type="entry name" value="Chalcone_isomerase_sf"/>
</dbReference>
<dbReference type="SUPFAM" id="SSF54626">
    <property type="entry name" value="Chalcone isomerase"/>
    <property type="match status" value="1"/>
</dbReference>
<dbReference type="PANTHER" id="PTHR47284:SF3">
    <property type="entry name" value="FATTY-ACID-BINDING PROTEIN 2"/>
    <property type="match status" value="1"/>
</dbReference>
<feature type="region of interest" description="Disordered" evidence="1">
    <location>
        <begin position="35"/>
        <end position="75"/>
    </location>
</feature>
<feature type="domain" description="Chalcone isomerase" evidence="3">
    <location>
        <begin position="187"/>
        <end position="423"/>
    </location>
</feature>
<evidence type="ECO:0000313" key="5">
    <source>
        <dbReference type="Proteomes" id="UP000223968"/>
    </source>
</evidence>
<keyword evidence="2" id="KW-1133">Transmembrane helix</keyword>
<dbReference type="Pfam" id="PF16035">
    <property type="entry name" value="Chalcone_2"/>
    <property type="match status" value="1"/>
</dbReference>
<accession>A0A2B7Y9J9</accession>
<evidence type="ECO:0000256" key="2">
    <source>
        <dbReference type="SAM" id="Phobius"/>
    </source>
</evidence>
<reference evidence="4 5" key="1">
    <citation type="submission" date="2017-10" db="EMBL/GenBank/DDBJ databases">
        <title>Comparative genomics in systemic dimorphic fungi from Ajellomycetaceae.</title>
        <authorList>
            <person name="Munoz J.F."/>
            <person name="Mcewen J.G."/>
            <person name="Clay O.K."/>
            <person name="Cuomo C.A."/>
        </authorList>
    </citation>
    <scope>NUCLEOTIDE SEQUENCE [LARGE SCALE GENOMIC DNA]</scope>
    <source>
        <strain evidence="4 5">UAMH5409</strain>
    </source>
</reference>
<organism evidence="4 5">
    <name type="scientific">Helicocarpus griseus UAMH5409</name>
    <dbReference type="NCBI Taxonomy" id="1447875"/>
    <lineage>
        <taxon>Eukaryota</taxon>
        <taxon>Fungi</taxon>
        <taxon>Dikarya</taxon>
        <taxon>Ascomycota</taxon>
        <taxon>Pezizomycotina</taxon>
        <taxon>Eurotiomycetes</taxon>
        <taxon>Eurotiomycetidae</taxon>
        <taxon>Onygenales</taxon>
        <taxon>Ajellomycetaceae</taxon>
        <taxon>Helicocarpus</taxon>
    </lineage>
</organism>
<keyword evidence="5" id="KW-1185">Reference proteome</keyword>
<comment type="caution">
    <text evidence="4">The sequence shown here is derived from an EMBL/GenBank/DDBJ whole genome shotgun (WGS) entry which is preliminary data.</text>
</comment>
<proteinExistence type="predicted"/>
<dbReference type="STRING" id="1447875.A0A2B7Y9J9"/>
<feature type="region of interest" description="Disordered" evidence="1">
    <location>
        <begin position="102"/>
        <end position="130"/>
    </location>
</feature>
<dbReference type="Gene3D" id="3.50.70.10">
    <property type="match status" value="1"/>
</dbReference>
<dbReference type="InterPro" id="IPR016087">
    <property type="entry name" value="Chalcone_isomerase"/>
</dbReference>
<keyword evidence="2" id="KW-0812">Transmembrane</keyword>
<dbReference type="GO" id="GO:0016872">
    <property type="term" value="F:intramolecular lyase activity"/>
    <property type="evidence" value="ECO:0007669"/>
    <property type="project" value="InterPro"/>
</dbReference>
<dbReference type="Proteomes" id="UP000223968">
    <property type="component" value="Unassembled WGS sequence"/>
</dbReference>
<name>A0A2B7Y9J9_9EURO</name>
<feature type="transmembrane region" description="Helical" evidence="2">
    <location>
        <begin position="77"/>
        <end position="96"/>
    </location>
</feature>
<dbReference type="PANTHER" id="PTHR47284">
    <property type="entry name" value="FATTY-ACID-BINDING PROTEIN 2"/>
    <property type="match status" value="1"/>
</dbReference>
<dbReference type="EMBL" id="PDNB01000008">
    <property type="protein sequence ID" value="PGH17769.1"/>
    <property type="molecule type" value="Genomic_DNA"/>
</dbReference>
<feature type="region of interest" description="Disordered" evidence="1">
    <location>
        <begin position="155"/>
        <end position="184"/>
    </location>
</feature>
<dbReference type="InterPro" id="IPR016088">
    <property type="entry name" value="Chalcone_isomerase_3-sand"/>
</dbReference>
<dbReference type="AlphaFoldDB" id="A0A2B7Y9J9"/>
<protein>
    <recommendedName>
        <fullName evidence="3">Chalcone isomerase domain-containing protein</fullName>
    </recommendedName>
</protein>
<dbReference type="OrthoDB" id="18193at2759"/>
<evidence type="ECO:0000256" key="1">
    <source>
        <dbReference type="SAM" id="MobiDB-lite"/>
    </source>
</evidence>
<keyword evidence="2" id="KW-0472">Membrane</keyword>